<evidence type="ECO:0008006" key="4">
    <source>
        <dbReference type="Google" id="ProtNLM"/>
    </source>
</evidence>
<comment type="caution">
    <text evidence="2">The sequence shown here is derived from an EMBL/GenBank/DDBJ whole genome shotgun (WGS) entry which is preliminary data.</text>
</comment>
<dbReference type="AlphaFoldDB" id="A0AB72Z4C3"/>
<accession>A0AB72Z4C3</accession>
<gene>
    <name evidence="2" type="ORF">HMPREF9003_0849</name>
</gene>
<dbReference type="Gene3D" id="3.40.190.10">
    <property type="entry name" value="Periplasmic binding protein-like II"/>
    <property type="match status" value="1"/>
</dbReference>
<name>A0AB72Z4C3_9BIFI</name>
<sequence>MKMFTKAHVATAVAMGAALSMVLSGCSNPTAGDGNGDVDTSAKDYWPSATQKLDGVELTMWVAQNSNKIPVKVVNDFEKATGAKVKLETIPDPYEQNIQTKITTGDTPDLAF</sequence>
<dbReference type="Proteomes" id="UP000003457">
    <property type="component" value="Unassembled WGS sequence"/>
</dbReference>
<organism evidence="2 3">
    <name type="scientific">Bifidobacterium dentium JCVIHMP022</name>
    <dbReference type="NCBI Taxonomy" id="553191"/>
    <lineage>
        <taxon>Bacteria</taxon>
        <taxon>Bacillati</taxon>
        <taxon>Actinomycetota</taxon>
        <taxon>Actinomycetes</taxon>
        <taxon>Bifidobacteriales</taxon>
        <taxon>Bifidobacteriaceae</taxon>
        <taxon>Bifidobacterium</taxon>
    </lineage>
</organism>
<feature type="chain" id="PRO_5044494653" description="ABC transporter substrate-binding protein" evidence="1">
    <location>
        <begin position="32"/>
        <end position="112"/>
    </location>
</feature>
<proteinExistence type="predicted"/>
<reference evidence="2 3" key="1">
    <citation type="submission" date="2010-10" db="EMBL/GenBank/DDBJ databases">
        <authorList>
            <person name="Durkin A.S."/>
            <person name="Madupu R."/>
            <person name="Torralba M."/>
            <person name="Gillis M."/>
            <person name="Methe B."/>
            <person name="Sutton G."/>
            <person name="Nelson K.E."/>
        </authorList>
    </citation>
    <scope>NUCLEOTIDE SEQUENCE [LARGE SCALE GENOMIC DNA]</scope>
    <source>
        <strain evidence="2 3">JCVIHMP022</strain>
    </source>
</reference>
<keyword evidence="1" id="KW-0732">Signal</keyword>
<dbReference type="RefSeq" id="WP_003842604.1">
    <property type="nucleotide sequence ID" value="NZ_AEHJ01000032.1"/>
</dbReference>
<dbReference type="EMBL" id="AEHJ01000032">
    <property type="protein sequence ID" value="EFO76915.1"/>
    <property type="molecule type" value="Genomic_DNA"/>
</dbReference>
<feature type="signal peptide" evidence="1">
    <location>
        <begin position="1"/>
        <end position="31"/>
    </location>
</feature>
<dbReference type="PROSITE" id="PS51257">
    <property type="entry name" value="PROKAR_LIPOPROTEIN"/>
    <property type="match status" value="1"/>
</dbReference>
<evidence type="ECO:0000313" key="3">
    <source>
        <dbReference type="Proteomes" id="UP000003457"/>
    </source>
</evidence>
<dbReference type="SUPFAM" id="SSF53850">
    <property type="entry name" value="Periplasmic binding protein-like II"/>
    <property type="match status" value="1"/>
</dbReference>
<evidence type="ECO:0000313" key="2">
    <source>
        <dbReference type="EMBL" id="EFO76915.1"/>
    </source>
</evidence>
<protein>
    <recommendedName>
        <fullName evidence="4">ABC transporter substrate-binding protein</fullName>
    </recommendedName>
</protein>
<evidence type="ECO:0000256" key="1">
    <source>
        <dbReference type="SAM" id="SignalP"/>
    </source>
</evidence>